<evidence type="ECO:0000256" key="1">
    <source>
        <dbReference type="ARBA" id="ARBA00006787"/>
    </source>
</evidence>
<evidence type="ECO:0000313" key="6">
    <source>
        <dbReference type="EMBL" id="OSX75575.1"/>
    </source>
</evidence>
<proteinExistence type="inferred from homology"/>
<feature type="binding site" evidence="5">
    <location>
        <position position="347"/>
    </location>
    <ligand>
        <name>Fe cation</name>
        <dbReference type="ChEBI" id="CHEBI:24875"/>
        <note>catalytic</note>
    </ligand>
</feature>
<keyword evidence="2 5" id="KW-0479">Metal-binding</keyword>
<organism evidence="6 7">
    <name type="scientific">Porphyra umbilicalis</name>
    <name type="common">Purple laver</name>
    <name type="synonym">Red alga</name>
    <dbReference type="NCBI Taxonomy" id="2786"/>
    <lineage>
        <taxon>Eukaryota</taxon>
        <taxon>Rhodophyta</taxon>
        <taxon>Bangiophyceae</taxon>
        <taxon>Bangiales</taxon>
        <taxon>Bangiaceae</taxon>
        <taxon>Porphyra</taxon>
    </lineage>
</organism>
<sequence>MAALDGVEIVVSAASGRSSTAAASPFLAGGFAPAPSTQTPRACTVEAGSLPPDVAGTVARVGPNPHPRNGPVSGYHWFDGDGYVHAVRLGGGRATYTGQWVATAQLLAEVRAGFPRYGRLGSMVGAVGAVVMGISAARAQLGLGLRPAGAGGAPRAGVKRIAAADGSPADAAAGRGTANTALVVHAERVLALGEGGLPYALRVACEGVVQTLGSTTFGRGAAGRGAVWTAHPREDAATGELIGVNYHMGAAPYAEVVTVSPAGAVTSVVPIRSMPRSAMIHDTALTERYVVVLDGPLRLDPARMVRAGTLPFAYHPEQPLRIGLHRRGDAGDGRMAWFSAPNGFIFHTVAAWEAPDGETVSLVACTYDRVELSLAAGASSPGVLTRYDLHLASGGVTTRRLYTAGGGVDFPRVASTAFRGSAARPRYVYLSRLAAAGAVEMDALVKYDLAAEAVAGVARMPPDTYCGEAVFVPRGSGVAAGGAAAGAAEDDGYLMTYTWSGGGAPGVKGAHSALRMWDAATMAPVATLGLGGAHVPYGFHGVWLPADGLAGTAAGVEVPVDPDAEAVLNM</sequence>
<dbReference type="PANTHER" id="PTHR10543">
    <property type="entry name" value="BETA-CAROTENE DIOXYGENASE"/>
    <property type="match status" value="1"/>
</dbReference>
<evidence type="ECO:0000256" key="2">
    <source>
        <dbReference type="ARBA" id="ARBA00022723"/>
    </source>
</evidence>
<gene>
    <name evidence="6" type="ORF">BU14_0231s0028</name>
</gene>
<dbReference type="InterPro" id="IPR004294">
    <property type="entry name" value="Carotenoid_Oase"/>
</dbReference>
<keyword evidence="4 5" id="KW-0408">Iron</keyword>
<feature type="binding site" evidence="5">
    <location>
        <position position="281"/>
    </location>
    <ligand>
        <name>Fe cation</name>
        <dbReference type="ChEBI" id="CHEBI:24875"/>
        <note>catalytic</note>
    </ligand>
</feature>
<name>A0A1X6P490_PORUM</name>
<keyword evidence="7" id="KW-1185">Reference proteome</keyword>
<dbReference type="GO" id="GO:0010436">
    <property type="term" value="F:carotenoid dioxygenase activity"/>
    <property type="evidence" value="ECO:0007669"/>
    <property type="project" value="TreeGrafter"/>
</dbReference>
<evidence type="ECO:0000256" key="3">
    <source>
        <dbReference type="ARBA" id="ARBA00023002"/>
    </source>
</evidence>
<dbReference type="AlphaFoldDB" id="A0A1X6P490"/>
<feature type="binding site" evidence="5">
    <location>
        <position position="540"/>
    </location>
    <ligand>
        <name>Fe cation</name>
        <dbReference type="ChEBI" id="CHEBI:24875"/>
        <note>catalytic</note>
    </ligand>
</feature>
<dbReference type="PANTHER" id="PTHR10543:SF89">
    <property type="entry name" value="CAROTENOID 9,10(9',10')-CLEAVAGE DIOXYGENASE 1"/>
    <property type="match status" value="1"/>
</dbReference>
<evidence type="ECO:0000256" key="5">
    <source>
        <dbReference type="PIRSR" id="PIRSR604294-1"/>
    </source>
</evidence>
<accession>A0A1X6P490</accession>
<dbReference type="GO" id="GO:0009570">
    <property type="term" value="C:chloroplast stroma"/>
    <property type="evidence" value="ECO:0007669"/>
    <property type="project" value="TreeGrafter"/>
</dbReference>
<evidence type="ECO:0000256" key="4">
    <source>
        <dbReference type="ARBA" id="ARBA00023004"/>
    </source>
</evidence>
<dbReference type="GO" id="GO:0046872">
    <property type="term" value="F:metal ion binding"/>
    <property type="evidence" value="ECO:0007669"/>
    <property type="project" value="UniProtKB-KW"/>
</dbReference>
<dbReference type="Pfam" id="PF03055">
    <property type="entry name" value="RPE65"/>
    <property type="match status" value="1"/>
</dbReference>
<feature type="binding site" evidence="5">
    <location>
        <position position="231"/>
    </location>
    <ligand>
        <name>Fe cation</name>
        <dbReference type="ChEBI" id="CHEBI:24875"/>
        <note>catalytic</note>
    </ligand>
</feature>
<dbReference type="EMBL" id="KV918899">
    <property type="protein sequence ID" value="OSX75575.1"/>
    <property type="molecule type" value="Genomic_DNA"/>
</dbReference>
<comment type="cofactor">
    <cofactor evidence="5">
        <name>Fe(2+)</name>
        <dbReference type="ChEBI" id="CHEBI:29033"/>
    </cofactor>
    <text evidence="5">Binds 1 Fe(2+) ion per subunit.</text>
</comment>
<dbReference type="OrthoDB" id="2348at2759"/>
<dbReference type="GO" id="GO:0016121">
    <property type="term" value="P:carotene catabolic process"/>
    <property type="evidence" value="ECO:0007669"/>
    <property type="project" value="TreeGrafter"/>
</dbReference>
<protein>
    <submittedName>
        <fullName evidence="6">Uncharacterized protein</fullName>
    </submittedName>
</protein>
<keyword evidence="3" id="KW-0560">Oxidoreductase</keyword>
<reference evidence="6 7" key="1">
    <citation type="submission" date="2017-03" db="EMBL/GenBank/DDBJ databases">
        <title>WGS assembly of Porphyra umbilicalis.</title>
        <authorList>
            <person name="Brawley S.H."/>
            <person name="Blouin N.A."/>
            <person name="Ficko-Blean E."/>
            <person name="Wheeler G.L."/>
            <person name="Lohr M."/>
            <person name="Goodson H.V."/>
            <person name="Jenkins J.W."/>
            <person name="Blaby-Haas C.E."/>
            <person name="Helliwell K.E."/>
            <person name="Chan C."/>
            <person name="Marriage T."/>
            <person name="Bhattacharya D."/>
            <person name="Klein A.S."/>
            <person name="Badis Y."/>
            <person name="Brodie J."/>
            <person name="Cao Y."/>
            <person name="Collen J."/>
            <person name="Dittami S.M."/>
            <person name="Gachon C.M."/>
            <person name="Green B.R."/>
            <person name="Karpowicz S."/>
            <person name="Kim J.W."/>
            <person name="Kudahl U."/>
            <person name="Lin S."/>
            <person name="Michel G."/>
            <person name="Mittag M."/>
            <person name="Olson B.J."/>
            <person name="Pangilinan J."/>
            <person name="Peng Y."/>
            <person name="Qiu H."/>
            <person name="Shu S."/>
            <person name="Singer J.T."/>
            <person name="Smith A.G."/>
            <person name="Sprecher B.N."/>
            <person name="Wagner V."/>
            <person name="Wang W."/>
            <person name="Wang Z.-Y."/>
            <person name="Yan J."/>
            <person name="Yarish C."/>
            <person name="Zoeuner-Riek S."/>
            <person name="Zhuang Y."/>
            <person name="Zou Y."/>
            <person name="Lindquist E.A."/>
            <person name="Grimwood J."/>
            <person name="Barry K."/>
            <person name="Rokhsar D.S."/>
            <person name="Schmutz J."/>
            <person name="Stiller J.W."/>
            <person name="Grossman A.R."/>
            <person name="Prochnik S.E."/>
        </authorList>
    </citation>
    <scope>NUCLEOTIDE SEQUENCE [LARGE SCALE GENOMIC DNA]</scope>
    <source>
        <strain evidence="6">4086291</strain>
    </source>
</reference>
<comment type="similarity">
    <text evidence="1">Belongs to the carotenoid oxygenase family.</text>
</comment>
<evidence type="ECO:0000313" key="7">
    <source>
        <dbReference type="Proteomes" id="UP000218209"/>
    </source>
</evidence>
<dbReference type="Proteomes" id="UP000218209">
    <property type="component" value="Unassembled WGS sequence"/>
</dbReference>